<dbReference type="InterPro" id="IPR033453">
    <property type="entry name" value="Glyco_hydro_30_TIM-barrel"/>
</dbReference>
<feature type="coiled-coil region" evidence="11">
    <location>
        <begin position="2811"/>
        <end position="2842"/>
    </location>
</feature>
<dbReference type="InterPro" id="IPR002049">
    <property type="entry name" value="LE_dom"/>
</dbReference>
<keyword evidence="3" id="KW-0732">Signal</keyword>
<feature type="compositionally biased region" description="Low complexity" evidence="12">
    <location>
        <begin position="1132"/>
        <end position="1149"/>
    </location>
</feature>
<reference evidence="15 16" key="1">
    <citation type="submission" date="2021-04" db="EMBL/GenBank/DDBJ databases">
        <authorList>
            <person name="Bliznina A."/>
        </authorList>
    </citation>
    <scope>NUCLEOTIDE SEQUENCE [LARGE SCALE GENOMIC DNA]</scope>
</reference>
<feature type="disulfide bond" evidence="9">
    <location>
        <begin position="2229"/>
        <end position="2246"/>
    </location>
</feature>
<feature type="domain" description="Laminin EGF-like" evidence="13">
    <location>
        <begin position="2130"/>
        <end position="2178"/>
    </location>
</feature>
<feature type="coiled-coil region" evidence="11">
    <location>
        <begin position="2541"/>
        <end position="2579"/>
    </location>
</feature>
<dbReference type="PROSITE" id="PS50027">
    <property type="entry name" value="EGF_LAM_2"/>
    <property type="match status" value="8"/>
</dbReference>
<feature type="domain" description="Laminin EGF-like" evidence="13">
    <location>
        <begin position="1583"/>
        <end position="1632"/>
    </location>
</feature>
<dbReference type="SUPFAM" id="SSF57196">
    <property type="entry name" value="EGF/Laminin"/>
    <property type="match status" value="8"/>
</dbReference>
<feature type="region of interest" description="Disordered" evidence="12">
    <location>
        <begin position="139"/>
        <end position="179"/>
    </location>
</feature>
<evidence type="ECO:0000256" key="7">
    <source>
        <dbReference type="ARBA" id="ARBA00023180"/>
    </source>
</evidence>
<feature type="disulfide bond" evidence="9">
    <location>
        <begin position="1977"/>
        <end position="1986"/>
    </location>
</feature>
<feature type="domain" description="Laminin EGF-like" evidence="13">
    <location>
        <begin position="2070"/>
        <end position="2129"/>
    </location>
</feature>
<feature type="disulfide bond" evidence="9">
    <location>
        <begin position="2094"/>
        <end position="2103"/>
    </location>
</feature>
<evidence type="ECO:0000259" key="13">
    <source>
        <dbReference type="PROSITE" id="PS50027"/>
    </source>
</evidence>
<feature type="disulfide bond" evidence="9">
    <location>
        <begin position="2248"/>
        <end position="2257"/>
    </location>
</feature>
<keyword evidence="11" id="KW-0175">Coiled coil</keyword>
<dbReference type="Pfam" id="PF00053">
    <property type="entry name" value="EGF_laminin"/>
    <property type="match status" value="9"/>
</dbReference>
<dbReference type="Pfam" id="PF24973">
    <property type="entry name" value="EGF_LMN_ATRN"/>
    <property type="match status" value="1"/>
</dbReference>
<feature type="disulfide bond" evidence="9">
    <location>
        <begin position="2151"/>
        <end position="2160"/>
    </location>
</feature>
<keyword evidence="8 9" id="KW-0424">Laminin EGF-like domain</keyword>
<dbReference type="Proteomes" id="UP001158576">
    <property type="component" value="Chromosome 2"/>
</dbReference>
<evidence type="ECO:0000256" key="3">
    <source>
        <dbReference type="ARBA" id="ARBA00022729"/>
    </source>
</evidence>
<evidence type="ECO:0000256" key="9">
    <source>
        <dbReference type="PROSITE-ProRule" id="PRU00460"/>
    </source>
</evidence>
<dbReference type="InterPro" id="IPR001611">
    <property type="entry name" value="Leu-rich_rpt"/>
</dbReference>
<dbReference type="Pfam" id="PF00052">
    <property type="entry name" value="Laminin_B"/>
    <property type="match status" value="1"/>
</dbReference>
<dbReference type="EMBL" id="OU015567">
    <property type="protein sequence ID" value="CAG5113688.1"/>
    <property type="molecule type" value="Genomic_DNA"/>
</dbReference>
<dbReference type="PROSITE" id="PS01248">
    <property type="entry name" value="EGF_LAM_1"/>
    <property type="match status" value="4"/>
</dbReference>
<feature type="region of interest" description="Disordered" evidence="12">
    <location>
        <begin position="1124"/>
        <end position="1159"/>
    </location>
</feature>
<keyword evidence="16" id="KW-1185">Reference proteome</keyword>
<dbReference type="Gene3D" id="2.120.10.30">
    <property type="entry name" value="TolB, C-terminal domain"/>
    <property type="match status" value="1"/>
</dbReference>
<keyword evidence="5" id="KW-0272">Extracellular matrix</keyword>
<evidence type="ECO:0000256" key="10">
    <source>
        <dbReference type="PROSITE-ProRule" id="PRU00504"/>
    </source>
</evidence>
<evidence type="ECO:0000259" key="14">
    <source>
        <dbReference type="PROSITE" id="PS51117"/>
    </source>
</evidence>
<feature type="disulfide bond" evidence="9">
    <location>
        <begin position="2130"/>
        <end position="2142"/>
    </location>
</feature>
<dbReference type="InterPro" id="IPR008979">
    <property type="entry name" value="Galactose-bd-like_sf"/>
</dbReference>
<dbReference type="CDD" id="cd00055">
    <property type="entry name" value="EGF_Lam"/>
    <property type="match status" value="9"/>
</dbReference>
<dbReference type="PANTHER" id="PTHR10574:SF435">
    <property type="entry name" value="LAMININ SUBUNIT GAMMA-1"/>
    <property type="match status" value="1"/>
</dbReference>
<dbReference type="Gene3D" id="2.10.25.10">
    <property type="entry name" value="Laminin"/>
    <property type="match status" value="9"/>
</dbReference>
<feature type="domain" description="Laminin EGF-like" evidence="13">
    <location>
        <begin position="2179"/>
        <end position="2226"/>
    </location>
</feature>
<feature type="domain" description="Laminin N-terminal" evidence="14">
    <location>
        <begin position="1281"/>
        <end position="1526"/>
    </location>
</feature>
<accession>A0ABN7T7T5</accession>
<evidence type="ECO:0000256" key="1">
    <source>
        <dbReference type="ARBA" id="ARBA00004302"/>
    </source>
</evidence>
<keyword evidence="5" id="KW-0084">Basement membrane</keyword>
<dbReference type="SUPFAM" id="SSF52058">
    <property type="entry name" value="L domain-like"/>
    <property type="match status" value="1"/>
</dbReference>
<dbReference type="InterPro" id="IPR011042">
    <property type="entry name" value="6-blade_b-propeller_TolB-like"/>
</dbReference>
<dbReference type="SUPFAM" id="SSF51445">
    <property type="entry name" value="(Trans)glycosidases"/>
    <property type="match status" value="1"/>
</dbReference>
<feature type="domain" description="Laminin EGF-like" evidence="13">
    <location>
        <begin position="1633"/>
        <end position="1679"/>
    </location>
</feature>
<dbReference type="SMART" id="SM00181">
    <property type="entry name" value="EGF"/>
    <property type="match status" value="6"/>
</dbReference>
<feature type="disulfide bond" evidence="9">
    <location>
        <begin position="1633"/>
        <end position="1645"/>
    </location>
</feature>
<dbReference type="Gene3D" id="3.80.10.10">
    <property type="entry name" value="Ribonuclease Inhibitor"/>
    <property type="match status" value="1"/>
</dbReference>
<evidence type="ECO:0000256" key="11">
    <source>
        <dbReference type="SAM" id="Coils"/>
    </source>
</evidence>
<dbReference type="InterPro" id="IPR000742">
    <property type="entry name" value="EGF"/>
</dbReference>
<dbReference type="SMART" id="SM00180">
    <property type="entry name" value="EGF_Lam"/>
    <property type="match status" value="10"/>
</dbReference>
<evidence type="ECO:0000256" key="8">
    <source>
        <dbReference type="ARBA" id="ARBA00023292"/>
    </source>
</evidence>
<feature type="disulfide bond" evidence="9">
    <location>
        <begin position="1606"/>
        <end position="1615"/>
    </location>
</feature>
<proteinExistence type="predicted"/>
<feature type="domain" description="Laminin EGF-like" evidence="13">
    <location>
        <begin position="1958"/>
        <end position="2007"/>
    </location>
</feature>
<dbReference type="InterPro" id="IPR056863">
    <property type="entry name" value="LMN_ATRN_NET-like_EGF"/>
</dbReference>
<dbReference type="SUPFAM" id="SSF49785">
    <property type="entry name" value="Galactose-binding domain-like"/>
    <property type="match status" value="1"/>
</dbReference>
<comment type="caution">
    <text evidence="9">Lacks conserved residue(s) required for the propagation of feature annotation.</text>
</comment>
<feature type="disulfide bond" evidence="9">
    <location>
        <begin position="2227"/>
        <end position="2239"/>
    </location>
</feature>
<feature type="disulfide bond" evidence="9">
    <location>
        <begin position="2179"/>
        <end position="2191"/>
    </location>
</feature>
<dbReference type="SMART" id="SM00136">
    <property type="entry name" value="LamNT"/>
    <property type="match status" value="1"/>
</dbReference>
<dbReference type="InterPro" id="IPR000034">
    <property type="entry name" value="Laminin_IV"/>
</dbReference>
<evidence type="ECO:0000313" key="15">
    <source>
        <dbReference type="EMBL" id="CAG5113688.1"/>
    </source>
</evidence>
<dbReference type="InterPro" id="IPR025875">
    <property type="entry name" value="Leu-rich_rpt_4"/>
</dbReference>
<feature type="coiled-coil region" evidence="11">
    <location>
        <begin position="2648"/>
        <end position="2693"/>
    </location>
</feature>
<dbReference type="InterPro" id="IPR008211">
    <property type="entry name" value="Laminin_N"/>
</dbReference>
<keyword evidence="2" id="KW-0433">Leucine-rich repeat</keyword>
<dbReference type="SMART" id="SM00281">
    <property type="entry name" value="LamB"/>
    <property type="match status" value="1"/>
</dbReference>
<feature type="disulfide bond" evidence="9">
    <location>
        <begin position="1703"/>
        <end position="1712"/>
    </location>
</feature>
<dbReference type="Pfam" id="PF00055">
    <property type="entry name" value="Laminin_N"/>
    <property type="match status" value="1"/>
</dbReference>
<feature type="compositionally biased region" description="Basic residues" evidence="12">
    <location>
        <begin position="799"/>
        <end position="818"/>
    </location>
</feature>
<feature type="compositionally biased region" description="Low complexity" evidence="12">
    <location>
        <begin position="2876"/>
        <end position="2891"/>
    </location>
</feature>
<dbReference type="SUPFAM" id="SSF101898">
    <property type="entry name" value="NHL repeat"/>
    <property type="match status" value="1"/>
</dbReference>
<dbReference type="PANTHER" id="PTHR10574">
    <property type="entry name" value="NETRIN/LAMININ-RELATED"/>
    <property type="match status" value="1"/>
</dbReference>
<feature type="disulfide bond" evidence="9">
    <location>
        <begin position="2181"/>
        <end position="2198"/>
    </location>
</feature>
<dbReference type="InterPro" id="IPR050440">
    <property type="entry name" value="Laminin/Netrin_ECM"/>
</dbReference>
<name>A0ABN7T7T5_OIKDI</name>
<feature type="compositionally biased region" description="Basic and acidic residues" evidence="12">
    <location>
        <begin position="155"/>
        <end position="170"/>
    </location>
</feature>
<dbReference type="InterPro" id="IPR017853">
    <property type="entry name" value="GH"/>
</dbReference>
<dbReference type="PROSITE" id="PS51125">
    <property type="entry name" value="NHL"/>
    <property type="match status" value="1"/>
</dbReference>
<feature type="region of interest" description="Disordered" evidence="12">
    <location>
        <begin position="198"/>
        <end position="239"/>
    </location>
</feature>
<evidence type="ECO:0000256" key="6">
    <source>
        <dbReference type="ARBA" id="ARBA00023157"/>
    </source>
</evidence>
<evidence type="ECO:0000256" key="12">
    <source>
        <dbReference type="SAM" id="MobiDB-lite"/>
    </source>
</evidence>
<feature type="domain" description="Laminin EGF-like" evidence="13">
    <location>
        <begin position="1680"/>
        <end position="1741"/>
    </location>
</feature>
<keyword evidence="7" id="KW-0325">Glycoprotein</keyword>
<keyword evidence="5" id="KW-0964">Secreted</keyword>
<evidence type="ECO:0000313" key="16">
    <source>
        <dbReference type="Proteomes" id="UP001158576"/>
    </source>
</evidence>
<feature type="compositionally biased region" description="Basic residues" evidence="12">
    <location>
        <begin position="303"/>
        <end position="312"/>
    </location>
</feature>
<evidence type="ECO:0000256" key="4">
    <source>
        <dbReference type="ARBA" id="ARBA00022737"/>
    </source>
</evidence>
<gene>
    <name evidence="15" type="ORF">OKIOD_LOCUS16543</name>
</gene>
<dbReference type="PROSITE" id="PS51117">
    <property type="entry name" value="LAMININ_NTER"/>
    <property type="match status" value="1"/>
</dbReference>
<dbReference type="PRINTS" id="PR00011">
    <property type="entry name" value="EGFLAMININ"/>
</dbReference>
<keyword evidence="6 9" id="KW-1015">Disulfide bond</keyword>
<evidence type="ECO:0000256" key="2">
    <source>
        <dbReference type="ARBA" id="ARBA00022614"/>
    </source>
</evidence>
<dbReference type="SMART" id="SM00365">
    <property type="entry name" value="LRR_SD22"/>
    <property type="match status" value="4"/>
</dbReference>
<comment type="subcellular location">
    <subcellularLocation>
        <location evidence="1">Secreted</location>
        <location evidence="1">Extracellular space</location>
        <location evidence="1">Extracellular matrix</location>
        <location evidence="1">Basement membrane</location>
    </subcellularLocation>
</comment>
<feature type="repeat" description="NHL" evidence="10">
    <location>
        <begin position="703"/>
        <end position="731"/>
    </location>
</feature>
<feature type="disulfide bond" evidence="9">
    <location>
        <begin position="2200"/>
        <end position="2209"/>
    </location>
</feature>
<sequence length="2902" mass="324888">MEESDEVKKKLRGLKKKFERFENFDPKEARKKLDEISDNAIDEAMAKLKMAKQVHKHVDATIKLLEEDEGGTAKSQAQKRLKKIEKTFSDLIKNPPGDVKDAVCRFSFPVKEDCPDLDFSSSEEEDEIVCSYVDSVRLEGRESSHKSTSSKKKQSKNDDSSGNSDNEKATRTLSTTGSTKAETMEDISFAGSTLSSFSRISKRSRKSPALVSSRSGRKLRMPKSEIKEESEDEEAETISYAPSSVTDFSRISKARRGKQQASAQEARKAESMFRVKKLLDAIPDVEPSGIYLNRKLGPVRNLKKGKKKKKLKEKGIEVSGGSTSEGDSTDDDLIPASWKHRAPARETLTSIKDYCDYINVEKVPYGVLKKVDLENLVKLGTPRVNREMKTDSEVISDGWTPSMGGKQYFPVIANIIKSRGNQGYDRGSMLQPMDAIVDSREGDGTYYYVYERGNRRVQSFSLPQVLKDQGPFYGAEEILESRGIYNGTTTGVVSTSASIAKWGINMCMYTCPKVEQFYEGLRNAKQEKIVPVTQVFLLCHNEEEPENSHIKQFEAKEMKKMRDWKLPKEIKQKGLRFCKWGGVTMCLGDPYRPEARLCTVAMLETTDGHYKAKWYLIRWRVADDEMYGKPKLLELKWLDKSKSGETPIVDDVKIGYMTSWGDQLYISDVGRRQLYLTDLEGNLRRQIGSENLQPSKKHELFGRPGSITVDAHGNFLVADETNNQIKIFTKTGDFLGLLMHNFVSSPCGLELLDDGRLIYFSKETSTIYVTKLGPDYEDLEFKREESEGSKRFFNTKYASHRGGRGRAGRGRGGGRGRRGVSPGYSRFVPGGNLQGTARDVTSSFSTMNNPRSNHISNSSIPVDNATSEIQPSRIESFVAGSSVFDEPVFESDCHKSENVETASISSSKFLPGRVTNPKLSEIDLQWRIPVITAAKKFTSHRIDYFASMWSPPVWLKTNGKFNGIGKLRGSPGDIYHKTLAKYYRRYVDEMREQNVSIIAVTSQNEPTMGLFIDSAWNALGWSPKDLRDWLEFDLIPEFRNSSTKIWLFDDNRIILRQYIDYLMTSEVVRNETTGIALHCDPKHRFNEPSSRGGASYELNQNQRLGQAGLVDAAFVVRDRRSAYQDDLRDDGSTMSSTRPSRTSSRPGSSKRAARESNQDRKLLERIDLENRQLEKVPDLRQEESLKLINLQQNRITDLTNLKYLWNLVFLDLYDNEISNLFHLQPLINLRVLMLGKNKIDRIHGLDTLTKLDVLDMHSNNISDLSGLAQQSSLRVLNLAGNKISLVHGLQKLESLAELNVVASNTCGLNGPETFYRQTTTTLRSHSSSRHLRFTCDDRSPRNGHNTRFLTDNEPETTWWQSETLFQSRINAPNNVTLILDLDKAYEITYIRLRFHSPRPESMIIEKRTCETCPWTKFQYYSKTCVETFNLAAGGYVRPENEREAICESKMSKITPISGGDVIFSSLEGRPSKTNFERSPVLQEWVTATNIRITLVRLNTFGDEIFRGTKVLQSYYYAISDLAVGGRMKCNGHAKKALRDAEGKPICDCQHNTAGPDCEMCLPLYNNKPWTRATSFHAEECEKCDCNGLADSCVYDDQLGHGRCIDCQDNSDGPKCETCKKGFFKNEYGRCVPCGCNADGSQSEQCDDTGKCYCHYGVDGDKCDRCKDNFYNLARGGCTPCNCHIEGSLNNRPSCDAVTGDCLCKENVHGRQCKECKNGFMGLASSLGNNFPDKNNPSGCTACFCFGHSNSCSPAKNYVKATVSSNFDHDGETWVEMDPFAVQYDNVLGCVKSTESFSFPQKYLTNQRHSYNQHLKFQLKVKSPDQNGDFIAPARLSLVGVGISGAPTELSCTLQKTENDEYHVRLHESVFEPALEPVPFVSVLNNLTSIELSFPGEGLLDKVELETAREGYGPITPANEANWVEVCHEPKRTPTADACSPYFTFQSNTNNPYQECKPCQCNNHAAQPCDIVSGKCKCEHNTCGDFCNVCCPGFYGNPYDGTKNDCKACPCPAGSECSATSTVPQGVTDGLAVICNRCPPGSQGPRCERCQENFYGDPLGLYGSHRVCQDCQCNGNINLLEPGNCDSFTGKCLKCIHNTEGDHCEQCKDGFYGNPAAQVTEQAHGKGCTACECNANGSRSSTCNKATGKCHCLPGVGGDKCDECLPQYFNLVPGVGCQLCSCDPIGSVSGECDVYSGQCECKPGVTGTRCDQCLPDHWGHSPEGCSPCDCNEHGSLSSQCNIHTGHCECRDGVMGMRCDQCEENYFYDSTDYECTKCPACYDLVQNHVNRHRTKLGQLDRLAGEVVNNPHRFLNDKEFEHAVNGLLSASRNFDEDVYEVLDVFEAFMKDLSDTNQTFSSVMLQLHQFKSQMETCERSISHSKNQQRATEGTISVIESIFSGIERALRDAHDQLSDAENLSRGQYVRHEELRSLYSQAMGALDKHRTESEKVQFAAKAAMETSQRARQQIEGSLDLLNDMKGSLYTFVTDDLKLTQQRITALRDSAKLAKKQATEAKNKVMALNIPTAESIPEIDDQKIKKMANEIELQAEDLSKRLDRLKDRLQESRDRYEDEATVANEKYEAGRFYLNKADKLLASVHAAQQKAKGDRSNIDKLFKKSQHLVDVIKNYFADTNGDDISGDVDLDGITVESLDRKADALTDRIESYKTNVADMATQAENAFEDAADTLKTADDNLKMANTVVSETTRLQDSILIDTENLNERDGSSFERKFMDKSNEVDEKLAESKRIASMASNAREQVDTLALNLDSIDALLAEIKDRELLGIVDQISKTFGESKTRDDIAKTQEAYQLLKDRFENQKAGAIEKVEQMERDLQGSLQHLSKNKALEKTLQSEVDRLSQIHDALPNWCKKNAKTNESGSSSASSSSADSSSSRNWREPITEQT</sequence>
<dbReference type="Gene3D" id="2.60.120.260">
    <property type="entry name" value="Galactose-binding domain-like"/>
    <property type="match status" value="1"/>
</dbReference>
<keyword evidence="4" id="KW-0677">Repeat</keyword>
<dbReference type="InterPro" id="IPR001258">
    <property type="entry name" value="NHL_repeat"/>
</dbReference>
<feature type="compositionally biased region" description="Basic and acidic residues" evidence="12">
    <location>
        <begin position="2893"/>
        <end position="2902"/>
    </location>
</feature>
<feature type="domain" description="Laminin EGF-like" evidence="13">
    <location>
        <begin position="2227"/>
        <end position="2275"/>
    </location>
</feature>
<dbReference type="Gene3D" id="3.20.20.80">
    <property type="entry name" value="Glycosidases"/>
    <property type="match status" value="1"/>
</dbReference>
<dbReference type="Pfam" id="PF12799">
    <property type="entry name" value="LRR_4"/>
    <property type="match status" value="1"/>
</dbReference>
<dbReference type="InterPro" id="IPR032675">
    <property type="entry name" value="LRR_dom_sf"/>
</dbReference>
<dbReference type="Pfam" id="PF02055">
    <property type="entry name" value="Glyco_hydro_30"/>
    <property type="match status" value="1"/>
</dbReference>
<protein>
    <submittedName>
        <fullName evidence="15">Oidioi.mRNA.OKI2018_I69.chr2.g7778.t1.cds</fullName>
    </submittedName>
</protein>
<dbReference type="PROSITE" id="PS51450">
    <property type="entry name" value="LRR"/>
    <property type="match status" value="5"/>
</dbReference>
<organism evidence="15 16">
    <name type="scientific">Oikopleura dioica</name>
    <name type="common">Tunicate</name>
    <dbReference type="NCBI Taxonomy" id="34765"/>
    <lineage>
        <taxon>Eukaryota</taxon>
        <taxon>Metazoa</taxon>
        <taxon>Chordata</taxon>
        <taxon>Tunicata</taxon>
        <taxon>Appendicularia</taxon>
        <taxon>Copelata</taxon>
        <taxon>Oikopleuridae</taxon>
        <taxon>Oikopleura</taxon>
    </lineage>
</organism>
<evidence type="ECO:0000256" key="5">
    <source>
        <dbReference type="ARBA" id="ARBA00022869"/>
    </source>
</evidence>
<feature type="region of interest" description="Disordered" evidence="12">
    <location>
        <begin position="2864"/>
        <end position="2902"/>
    </location>
</feature>
<feature type="region of interest" description="Disordered" evidence="12">
    <location>
        <begin position="303"/>
        <end position="331"/>
    </location>
</feature>
<feature type="disulfide bond" evidence="9">
    <location>
        <begin position="2132"/>
        <end position="2149"/>
    </location>
</feature>
<feature type="disulfide bond" evidence="9">
    <location>
        <begin position="1653"/>
        <end position="1662"/>
    </location>
</feature>
<feature type="region of interest" description="Disordered" evidence="12">
    <location>
        <begin position="799"/>
        <end position="832"/>
    </location>
</feature>